<feature type="non-terminal residue" evidence="1">
    <location>
        <position position="49"/>
    </location>
</feature>
<reference evidence="1 2" key="1">
    <citation type="submission" date="2020-04" db="EMBL/GenBank/DDBJ databases">
        <title>Novel species.</title>
        <authorList>
            <person name="Teo W.F.A."/>
            <person name="Lipun K."/>
            <person name="Srisuk N."/>
            <person name="Duangmal K."/>
        </authorList>
    </citation>
    <scope>NUCLEOTIDE SEQUENCE [LARGE SCALE GENOMIC DNA]</scope>
    <source>
        <strain evidence="1 2">K13G38</strain>
    </source>
</reference>
<dbReference type="Proteomes" id="UP000715441">
    <property type="component" value="Unassembled WGS sequence"/>
</dbReference>
<sequence>MAVGVGSERPTPPMRETLSQLRLNELLHEVQDRVGQLAESRDQLDQLLE</sequence>
<keyword evidence="2" id="KW-1185">Reference proteome</keyword>
<organism evidence="1 2">
    <name type="scientific">Amycolatopsis acididurans</name>
    <dbReference type="NCBI Taxonomy" id="2724524"/>
    <lineage>
        <taxon>Bacteria</taxon>
        <taxon>Bacillati</taxon>
        <taxon>Actinomycetota</taxon>
        <taxon>Actinomycetes</taxon>
        <taxon>Pseudonocardiales</taxon>
        <taxon>Pseudonocardiaceae</taxon>
        <taxon>Amycolatopsis</taxon>
    </lineage>
</organism>
<comment type="caution">
    <text evidence="1">The sequence shown here is derived from an EMBL/GenBank/DDBJ whole genome shotgun (WGS) entry which is preliminary data.</text>
</comment>
<proteinExistence type="predicted"/>
<name>A0ABX1IZE7_9PSEU</name>
<evidence type="ECO:0000313" key="2">
    <source>
        <dbReference type="Proteomes" id="UP000715441"/>
    </source>
</evidence>
<evidence type="ECO:0000313" key="1">
    <source>
        <dbReference type="EMBL" id="NKQ52893.1"/>
    </source>
</evidence>
<dbReference type="EMBL" id="JAAXLS010000003">
    <property type="protein sequence ID" value="NKQ52893.1"/>
    <property type="molecule type" value="Genomic_DNA"/>
</dbReference>
<protein>
    <submittedName>
        <fullName evidence="1">Uncharacterized protein</fullName>
    </submittedName>
</protein>
<gene>
    <name evidence="1" type="ORF">HFP15_08360</name>
</gene>
<accession>A0ABX1IZE7</accession>